<feature type="signal peptide" evidence="1">
    <location>
        <begin position="1"/>
        <end position="15"/>
    </location>
</feature>
<reference evidence="2 3" key="1">
    <citation type="submission" date="2024-03" db="EMBL/GenBank/DDBJ databases">
        <authorList>
            <person name="Martinez-Hernandez J."/>
        </authorList>
    </citation>
    <scope>NUCLEOTIDE SEQUENCE [LARGE SCALE GENOMIC DNA]</scope>
</reference>
<evidence type="ECO:0000313" key="3">
    <source>
        <dbReference type="Proteomes" id="UP001497480"/>
    </source>
</evidence>
<evidence type="ECO:0000313" key="2">
    <source>
        <dbReference type="EMBL" id="CAL0330036.1"/>
    </source>
</evidence>
<gene>
    <name evidence="2" type="ORF">LLUT_LOCUS31096</name>
</gene>
<accession>A0AAV1Y7S0</accession>
<feature type="chain" id="PRO_5043483297" evidence="1">
    <location>
        <begin position="16"/>
        <end position="63"/>
    </location>
</feature>
<protein>
    <submittedName>
        <fullName evidence="2">Uncharacterized protein</fullName>
    </submittedName>
</protein>
<evidence type="ECO:0000256" key="1">
    <source>
        <dbReference type="SAM" id="SignalP"/>
    </source>
</evidence>
<keyword evidence="1" id="KW-0732">Signal</keyword>
<keyword evidence="3" id="KW-1185">Reference proteome</keyword>
<dbReference type="AlphaFoldDB" id="A0AAV1Y7S0"/>
<dbReference type="EMBL" id="CAXHTB010000022">
    <property type="protein sequence ID" value="CAL0330036.1"/>
    <property type="molecule type" value="Genomic_DNA"/>
</dbReference>
<sequence>MVLLLLQVTLRIVEKLMVLGSAKQKLVNHPKGIETLVNMVFKSQCGPTTKSKARMLHKVLTFK</sequence>
<name>A0AAV1Y7S0_LUPLU</name>
<dbReference type="Proteomes" id="UP001497480">
    <property type="component" value="Unassembled WGS sequence"/>
</dbReference>
<comment type="caution">
    <text evidence="2">The sequence shown here is derived from an EMBL/GenBank/DDBJ whole genome shotgun (WGS) entry which is preliminary data.</text>
</comment>
<proteinExistence type="predicted"/>
<organism evidence="2 3">
    <name type="scientific">Lupinus luteus</name>
    <name type="common">European yellow lupine</name>
    <dbReference type="NCBI Taxonomy" id="3873"/>
    <lineage>
        <taxon>Eukaryota</taxon>
        <taxon>Viridiplantae</taxon>
        <taxon>Streptophyta</taxon>
        <taxon>Embryophyta</taxon>
        <taxon>Tracheophyta</taxon>
        <taxon>Spermatophyta</taxon>
        <taxon>Magnoliopsida</taxon>
        <taxon>eudicotyledons</taxon>
        <taxon>Gunneridae</taxon>
        <taxon>Pentapetalae</taxon>
        <taxon>rosids</taxon>
        <taxon>fabids</taxon>
        <taxon>Fabales</taxon>
        <taxon>Fabaceae</taxon>
        <taxon>Papilionoideae</taxon>
        <taxon>50 kb inversion clade</taxon>
        <taxon>genistoids sensu lato</taxon>
        <taxon>core genistoids</taxon>
        <taxon>Genisteae</taxon>
        <taxon>Lupinus</taxon>
    </lineage>
</organism>